<dbReference type="Proteomes" id="UP000549009">
    <property type="component" value="Unassembled WGS sequence"/>
</dbReference>
<feature type="region of interest" description="Disordered" evidence="2">
    <location>
        <begin position="293"/>
        <end position="315"/>
    </location>
</feature>
<accession>A0A7W8AVB4</accession>
<evidence type="ECO:0000256" key="2">
    <source>
        <dbReference type="SAM" id="MobiDB-lite"/>
    </source>
</evidence>
<dbReference type="Gene3D" id="3.20.20.140">
    <property type="entry name" value="Metal-dependent hydrolases"/>
    <property type="match status" value="1"/>
</dbReference>
<name>A0A7W8AVB4_STRST</name>
<evidence type="ECO:0000313" key="5">
    <source>
        <dbReference type="Proteomes" id="UP000549009"/>
    </source>
</evidence>
<dbReference type="PANTHER" id="PTHR43569">
    <property type="entry name" value="AMIDOHYDROLASE"/>
    <property type="match status" value="1"/>
</dbReference>
<dbReference type="RefSeq" id="WP_229878991.1">
    <property type="nucleotide sequence ID" value="NZ_BMSQ01000006.1"/>
</dbReference>
<dbReference type="Pfam" id="PF04909">
    <property type="entry name" value="Amidohydro_2"/>
    <property type="match status" value="1"/>
</dbReference>
<evidence type="ECO:0000259" key="3">
    <source>
        <dbReference type="Pfam" id="PF04909"/>
    </source>
</evidence>
<dbReference type="EMBL" id="JACHJD010000007">
    <property type="protein sequence ID" value="MBB5105334.1"/>
    <property type="molecule type" value="Genomic_DNA"/>
</dbReference>
<dbReference type="InterPro" id="IPR006680">
    <property type="entry name" value="Amidohydro-rel"/>
</dbReference>
<dbReference type="GO" id="GO:0016787">
    <property type="term" value="F:hydrolase activity"/>
    <property type="evidence" value="ECO:0007669"/>
    <property type="project" value="UniProtKB-KW"/>
</dbReference>
<dbReference type="EC" id="3.1.1.-" evidence="4"/>
<keyword evidence="4" id="KW-0378">Hydrolase</keyword>
<dbReference type="InterPro" id="IPR052350">
    <property type="entry name" value="Metallo-dep_Lactonases"/>
</dbReference>
<gene>
    <name evidence="4" type="ORF">FHS40_004429</name>
</gene>
<dbReference type="PANTHER" id="PTHR43569:SF2">
    <property type="entry name" value="AMIDOHYDROLASE-RELATED DOMAIN-CONTAINING PROTEIN"/>
    <property type="match status" value="1"/>
</dbReference>
<evidence type="ECO:0000256" key="1">
    <source>
        <dbReference type="ARBA" id="ARBA00038310"/>
    </source>
</evidence>
<comment type="similarity">
    <text evidence="1">Belongs to the metallo-dependent hydrolases superfamily.</text>
</comment>
<sequence>MTRADEVRTAATETIVDAHHHVWDLAVRDQEWITGPAMAPIRRGFSLADLAPHARAHGVTATVLVQTVTVPEETPELLALAAGSELVAGVVGWADLTRPGVADTLAALRELPGGRHLVGIRHQVQGDPDPEWLLRADTRRGLAAVADAGLVYDLVVRPDQLPLCAEAAARLPQVTFVLDHLGKPPVASGALAPWASSLRVLASLPNTVCKLSGLVTEADWATWTVADLRPYADTALEAFGPGRLMFGSDWPVCALAASYGQVVDAARALAGELSPAERTQVFAGTARRVYGLPERARAPGGLSSPGPAGPPGPRA</sequence>
<dbReference type="SUPFAM" id="SSF51556">
    <property type="entry name" value="Metallo-dependent hydrolases"/>
    <property type="match status" value="1"/>
</dbReference>
<proteinExistence type="inferred from homology"/>
<organism evidence="4 5">
    <name type="scientific">Streptomyces spectabilis</name>
    <dbReference type="NCBI Taxonomy" id="68270"/>
    <lineage>
        <taxon>Bacteria</taxon>
        <taxon>Bacillati</taxon>
        <taxon>Actinomycetota</taxon>
        <taxon>Actinomycetes</taxon>
        <taxon>Kitasatosporales</taxon>
        <taxon>Streptomycetaceae</taxon>
        <taxon>Streptomyces</taxon>
    </lineage>
</organism>
<protein>
    <submittedName>
        <fullName evidence="4">L-fuconolactonase</fullName>
        <ecNumber evidence="4">3.1.1.-</ecNumber>
    </submittedName>
</protein>
<feature type="domain" description="Amidohydrolase-related" evidence="3">
    <location>
        <begin position="16"/>
        <end position="292"/>
    </location>
</feature>
<evidence type="ECO:0000313" key="4">
    <source>
        <dbReference type="EMBL" id="MBB5105334.1"/>
    </source>
</evidence>
<comment type="caution">
    <text evidence="4">The sequence shown here is derived from an EMBL/GenBank/DDBJ whole genome shotgun (WGS) entry which is preliminary data.</text>
</comment>
<reference evidence="4 5" key="1">
    <citation type="submission" date="2020-08" db="EMBL/GenBank/DDBJ databases">
        <title>Genomic Encyclopedia of Type Strains, Phase III (KMG-III): the genomes of soil and plant-associated and newly described type strains.</title>
        <authorList>
            <person name="Whitman W."/>
        </authorList>
    </citation>
    <scope>NUCLEOTIDE SEQUENCE [LARGE SCALE GENOMIC DNA]</scope>
    <source>
        <strain evidence="4 5">CECT 3146</strain>
    </source>
</reference>
<dbReference type="AlphaFoldDB" id="A0A7W8AVB4"/>
<dbReference type="InterPro" id="IPR032466">
    <property type="entry name" value="Metal_Hydrolase"/>
</dbReference>
<keyword evidence="5" id="KW-1185">Reference proteome</keyword>